<proteinExistence type="predicted"/>
<gene>
    <name evidence="2" type="ORF">A3Q56_04928</name>
</gene>
<dbReference type="Proteomes" id="UP000078046">
    <property type="component" value="Unassembled WGS sequence"/>
</dbReference>
<dbReference type="Gene3D" id="2.60.40.2440">
    <property type="entry name" value="Carbohydrate binding type-21 domain"/>
    <property type="match status" value="1"/>
</dbReference>
<dbReference type="PANTHER" id="PTHR12307">
    <property type="entry name" value="PROTEIN PHOSPHATASE 1 REGULATORY SUBUNIT"/>
    <property type="match status" value="1"/>
</dbReference>
<dbReference type="GO" id="GO:0008157">
    <property type="term" value="F:protein phosphatase 1 binding"/>
    <property type="evidence" value="ECO:0007669"/>
    <property type="project" value="TreeGrafter"/>
</dbReference>
<dbReference type="GO" id="GO:0000164">
    <property type="term" value="C:protein phosphatase type 1 complex"/>
    <property type="evidence" value="ECO:0007669"/>
    <property type="project" value="TreeGrafter"/>
</dbReference>
<dbReference type="PROSITE" id="PS51159">
    <property type="entry name" value="CBM21"/>
    <property type="match status" value="1"/>
</dbReference>
<sequence length="312" mass="36650">MVHLIISKSLDDLYNIPKNKSSKKKYDSLDRKSEKKCTNILKTETIKFLNKVNKKRNQNSKKIVRFADECGKTLTTYHLYEKPIYKNLIKTISFCSSIQNILPESNQSEEIKCTTIKQITIKSINMLTFNNFLFHFKMPSSSYAQFRNRVHLLQVSLENIYFNENIFVGTVKVVNIAYVKEVSIIYTVDNWETVSEQQAQYVHSSENYTNKNQMDTFSFKFAVEKPDTTKNERVFNLTQINIIHKDNIEAVLESRQYFSQNGKPFNSKNVTFHKNMSLKFAIRYRLPTKQVEYWDNNEGRNYTATGITYSCQ</sequence>
<name>A0A177B138_9BILA</name>
<dbReference type="InterPro" id="IPR038175">
    <property type="entry name" value="CBM21_dom_sf"/>
</dbReference>
<evidence type="ECO:0000313" key="2">
    <source>
        <dbReference type="EMBL" id="OAF67353.1"/>
    </source>
</evidence>
<dbReference type="InterPro" id="IPR050782">
    <property type="entry name" value="PP1_regulatory_subunit_3"/>
</dbReference>
<dbReference type="EMBL" id="LWCA01000682">
    <property type="protein sequence ID" value="OAF67353.1"/>
    <property type="molecule type" value="Genomic_DNA"/>
</dbReference>
<feature type="domain" description="CBM21" evidence="1">
    <location>
        <begin position="147"/>
        <end position="305"/>
    </location>
</feature>
<evidence type="ECO:0000313" key="3">
    <source>
        <dbReference type="Proteomes" id="UP000078046"/>
    </source>
</evidence>
<comment type="caution">
    <text evidence="2">The sequence shown here is derived from an EMBL/GenBank/DDBJ whole genome shotgun (WGS) entry which is preliminary data.</text>
</comment>
<dbReference type="InterPro" id="IPR005036">
    <property type="entry name" value="CBM21_dom"/>
</dbReference>
<dbReference type="PANTHER" id="PTHR12307:SF36">
    <property type="entry name" value="GLYCOGEN-BINDING SUBUNIT 76A"/>
    <property type="match status" value="1"/>
</dbReference>
<dbReference type="GO" id="GO:0005979">
    <property type="term" value="P:regulation of glycogen biosynthetic process"/>
    <property type="evidence" value="ECO:0007669"/>
    <property type="project" value="TreeGrafter"/>
</dbReference>
<dbReference type="AlphaFoldDB" id="A0A177B138"/>
<dbReference type="OrthoDB" id="8942186at2759"/>
<keyword evidence="3" id="KW-1185">Reference proteome</keyword>
<accession>A0A177B138</accession>
<protein>
    <submittedName>
        <fullName evidence="2">Protein phosphatase 1 regulatory subunit 3B-A</fullName>
    </submittedName>
</protein>
<dbReference type="GO" id="GO:2001069">
    <property type="term" value="F:glycogen binding"/>
    <property type="evidence" value="ECO:0007669"/>
    <property type="project" value="TreeGrafter"/>
</dbReference>
<dbReference type="Pfam" id="PF03370">
    <property type="entry name" value="CBM_21"/>
    <property type="match status" value="1"/>
</dbReference>
<organism evidence="2 3">
    <name type="scientific">Intoshia linei</name>
    <dbReference type="NCBI Taxonomy" id="1819745"/>
    <lineage>
        <taxon>Eukaryota</taxon>
        <taxon>Metazoa</taxon>
        <taxon>Spiralia</taxon>
        <taxon>Lophotrochozoa</taxon>
        <taxon>Mesozoa</taxon>
        <taxon>Orthonectida</taxon>
        <taxon>Rhopaluridae</taxon>
        <taxon>Intoshia</taxon>
    </lineage>
</organism>
<reference evidence="2 3" key="1">
    <citation type="submission" date="2016-04" db="EMBL/GenBank/DDBJ databases">
        <title>The genome of Intoshia linei affirms orthonectids as highly simplified spiralians.</title>
        <authorList>
            <person name="Mikhailov K.V."/>
            <person name="Slusarev G.S."/>
            <person name="Nikitin M.A."/>
            <person name="Logacheva M.D."/>
            <person name="Penin A."/>
            <person name="Aleoshin V."/>
            <person name="Panchin Y.V."/>
        </authorList>
    </citation>
    <scope>NUCLEOTIDE SEQUENCE [LARGE SCALE GENOMIC DNA]</scope>
    <source>
        <strain evidence="2">Intl2013</strain>
        <tissue evidence="2">Whole animal</tissue>
    </source>
</reference>
<evidence type="ECO:0000259" key="1">
    <source>
        <dbReference type="PROSITE" id="PS51159"/>
    </source>
</evidence>